<name>A0A4R3YRL2_9GAMM</name>
<organism evidence="2 3">
    <name type="scientific">Biostraticola tofi</name>
    <dbReference type="NCBI Taxonomy" id="466109"/>
    <lineage>
        <taxon>Bacteria</taxon>
        <taxon>Pseudomonadati</taxon>
        <taxon>Pseudomonadota</taxon>
        <taxon>Gammaproteobacteria</taxon>
        <taxon>Enterobacterales</taxon>
        <taxon>Bruguierivoracaceae</taxon>
        <taxon>Biostraticola</taxon>
    </lineage>
</organism>
<keyword evidence="3" id="KW-1185">Reference proteome</keyword>
<keyword evidence="1" id="KW-0812">Transmembrane</keyword>
<evidence type="ECO:0000256" key="1">
    <source>
        <dbReference type="SAM" id="Phobius"/>
    </source>
</evidence>
<dbReference type="Proteomes" id="UP000295719">
    <property type="component" value="Unassembled WGS sequence"/>
</dbReference>
<accession>A0A4R3YRL2</accession>
<evidence type="ECO:0000313" key="3">
    <source>
        <dbReference type="Proteomes" id="UP000295719"/>
    </source>
</evidence>
<feature type="transmembrane region" description="Helical" evidence="1">
    <location>
        <begin position="32"/>
        <end position="50"/>
    </location>
</feature>
<dbReference type="AlphaFoldDB" id="A0A4R3YRL2"/>
<protein>
    <submittedName>
        <fullName evidence="2">Uncharacterized protein</fullName>
    </submittedName>
</protein>
<dbReference type="EMBL" id="SMCR01000007">
    <property type="protein sequence ID" value="TCV94298.1"/>
    <property type="molecule type" value="Genomic_DNA"/>
</dbReference>
<reference evidence="2 3" key="1">
    <citation type="submission" date="2019-03" db="EMBL/GenBank/DDBJ databases">
        <title>Genomic Encyclopedia of Type Strains, Phase IV (KMG-IV): sequencing the most valuable type-strain genomes for metagenomic binning, comparative biology and taxonomic classification.</title>
        <authorList>
            <person name="Goeker M."/>
        </authorList>
    </citation>
    <scope>NUCLEOTIDE SEQUENCE [LARGE SCALE GENOMIC DNA]</scope>
    <source>
        <strain evidence="2 3">DSM 19580</strain>
    </source>
</reference>
<gene>
    <name evidence="2" type="ORF">EDC52_10738</name>
</gene>
<evidence type="ECO:0000313" key="2">
    <source>
        <dbReference type="EMBL" id="TCV94298.1"/>
    </source>
</evidence>
<comment type="caution">
    <text evidence="2">The sequence shown here is derived from an EMBL/GenBank/DDBJ whole genome shotgun (WGS) entry which is preliminary data.</text>
</comment>
<keyword evidence="1" id="KW-0472">Membrane</keyword>
<sequence length="56" mass="6110">MSVFIIIALPLLAVRLTLLFLAARKKDKTYLVPGFVRLVCSFVNAVMGISRSTAAL</sequence>
<dbReference type="RefSeq" id="WP_165911723.1">
    <property type="nucleotide sequence ID" value="NZ_SMCR01000007.1"/>
</dbReference>
<keyword evidence="1" id="KW-1133">Transmembrane helix</keyword>
<proteinExistence type="predicted"/>